<organism evidence="2 3">
    <name type="scientific">Cyclobacterium lianum</name>
    <dbReference type="NCBI Taxonomy" id="388280"/>
    <lineage>
        <taxon>Bacteria</taxon>
        <taxon>Pseudomonadati</taxon>
        <taxon>Bacteroidota</taxon>
        <taxon>Cytophagia</taxon>
        <taxon>Cytophagales</taxon>
        <taxon>Cyclobacteriaceae</taxon>
        <taxon>Cyclobacterium</taxon>
    </lineage>
</organism>
<dbReference type="Proteomes" id="UP000184513">
    <property type="component" value="Unassembled WGS sequence"/>
</dbReference>
<proteinExistence type="predicted"/>
<feature type="domain" description="Beta-lactamase-related" evidence="1">
    <location>
        <begin position="27"/>
        <end position="339"/>
    </location>
</feature>
<sequence length="360" mass="40818">MNTFGQNNKRVFTAWQNRLNDFTRQEKLPGSILSVFREKQEPIAWTGATGNLSEKQPYFITGVGKLHILALLLKLKVRGLVDLDAPITRFLTGEPYRELSKIKGQDYTYKITVRHLLSHLSGLPDYFQFSFSGDKSLGEELLAGKDQSWTQGDWLVAVKRLGPQYAPGARKKIVYADSNFQLLGKIIEEITCQSLEDTLINFHFKPLGMHETYVYKDIHDRTPATFYHHELELEIPRAMCSLGPVGGMVSTCRDSMTFIKAFFHGNLFPLSELQLIQEWIPVKASLSYGLGISRYEKPRISVPWRDYPEIIGHTGLSGAFAFFVPDLGVFLTGTTNQSTDTLLPFKLARKFTDLLIKQST</sequence>
<dbReference type="SUPFAM" id="SSF56601">
    <property type="entry name" value="beta-lactamase/transpeptidase-like"/>
    <property type="match status" value="1"/>
</dbReference>
<dbReference type="RefSeq" id="WP_084097328.1">
    <property type="nucleotide sequence ID" value="NZ_FRCY01000008.1"/>
</dbReference>
<dbReference type="PANTHER" id="PTHR46825">
    <property type="entry name" value="D-ALANYL-D-ALANINE-CARBOXYPEPTIDASE/ENDOPEPTIDASE AMPH"/>
    <property type="match status" value="1"/>
</dbReference>
<dbReference type="PANTHER" id="PTHR46825:SF9">
    <property type="entry name" value="BETA-LACTAMASE-RELATED DOMAIN-CONTAINING PROTEIN"/>
    <property type="match status" value="1"/>
</dbReference>
<accession>A0A1M7PFC9</accession>
<protein>
    <submittedName>
        <fullName evidence="2">CubicO group peptidase, beta-lactamase class C family</fullName>
    </submittedName>
</protein>
<evidence type="ECO:0000259" key="1">
    <source>
        <dbReference type="Pfam" id="PF00144"/>
    </source>
</evidence>
<gene>
    <name evidence="2" type="ORF">SAMN04488057_108132</name>
</gene>
<dbReference type="Pfam" id="PF00144">
    <property type="entry name" value="Beta-lactamase"/>
    <property type="match status" value="1"/>
</dbReference>
<dbReference type="AlphaFoldDB" id="A0A1M7PFC9"/>
<evidence type="ECO:0000313" key="2">
    <source>
        <dbReference type="EMBL" id="SHN15455.1"/>
    </source>
</evidence>
<keyword evidence="3" id="KW-1185">Reference proteome</keyword>
<dbReference type="STRING" id="388280.SAMN04488057_108132"/>
<dbReference type="InterPro" id="IPR001466">
    <property type="entry name" value="Beta-lactam-related"/>
</dbReference>
<evidence type="ECO:0000313" key="3">
    <source>
        <dbReference type="Proteomes" id="UP000184513"/>
    </source>
</evidence>
<reference evidence="2 3" key="1">
    <citation type="submission" date="2016-11" db="EMBL/GenBank/DDBJ databases">
        <authorList>
            <person name="Jaros S."/>
            <person name="Januszkiewicz K."/>
            <person name="Wedrychowicz H."/>
        </authorList>
    </citation>
    <scope>NUCLEOTIDE SEQUENCE [LARGE SCALE GENOMIC DNA]</scope>
    <source>
        <strain evidence="2 3">CGMCC 1.6102</strain>
    </source>
</reference>
<name>A0A1M7PFC9_9BACT</name>
<dbReference type="InterPro" id="IPR050491">
    <property type="entry name" value="AmpC-like"/>
</dbReference>
<dbReference type="InterPro" id="IPR012338">
    <property type="entry name" value="Beta-lactam/transpept-like"/>
</dbReference>
<dbReference type="EMBL" id="FRCY01000008">
    <property type="protein sequence ID" value="SHN15455.1"/>
    <property type="molecule type" value="Genomic_DNA"/>
</dbReference>
<dbReference type="OrthoDB" id="9797709at2"/>
<dbReference type="Gene3D" id="3.40.710.10">
    <property type="entry name" value="DD-peptidase/beta-lactamase superfamily"/>
    <property type="match status" value="1"/>
</dbReference>